<keyword evidence="9" id="KW-0560">Oxidoreductase</keyword>
<dbReference type="PANTHER" id="PTHR43612:SF3">
    <property type="entry name" value="TRIFUNCTIONAL ENZYME SUBUNIT ALPHA, MITOCHONDRIAL"/>
    <property type="match status" value="1"/>
</dbReference>
<keyword evidence="11" id="KW-0443">Lipid metabolism</keyword>
<dbReference type="InterPro" id="IPR018376">
    <property type="entry name" value="Enoyl-CoA_hyd/isom_CS"/>
</dbReference>
<dbReference type="PANTHER" id="PTHR43612">
    <property type="entry name" value="TRIFUNCTIONAL ENZYME SUBUNIT ALPHA"/>
    <property type="match status" value="1"/>
</dbReference>
<dbReference type="GO" id="GO:0006635">
    <property type="term" value="P:fatty acid beta-oxidation"/>
    <property type="evidence" value="ECO:0007669"/>
    <property type="project" value="UniProtKB-UniPathway"/>
</dbReference>
<evidence type="ECO:0000259" key="17">
    <source>
        <dbReference type="Pfam" id="PF02737"/>
    </source>
</evidence>
<reference evidence="18 19" key="1">
    <citation type="submission" date="2016-10" db="EMBL/GenBank/DDBJ databases">
        <authorList>
            <person name="de Groot N.N."/>
        </authorList>
    </citation>
    <scope>NUCLEOTIDE SEQUENCE [LARGE SCALE GENOMIC DNA]</scope>
    <source>
        <strain evidence="18 19">CGMCC 4.6945</strain>
    </source>
</reference>
<evidence type="ECO:0000256" key="11">
    <source>
        <dbReference type="ARBA" id="ARBA00023098"/>
    </source>
</evidence>
<comment type="catalytic activity">
    <reaction evidence="14">
        <text>a (3S)-3-hydroxyacyl-CoA + NAD(+) = a 3-oxoacyl-CoA + NADH + H(+)</text>
        <dbReference type="Rhea" id="RHEA:22432"/>
        <dbReference type="ChEBI" id="CHEBI:15378"/>
        <dbReference type="ChEBI" id="CHEBI:57318"/>
        <dbReference type="ChEBI" id="CHEBI:57540"/>
        <dbReference type="ChEBI" id="CHEBI:57945"/>
        <dbReference type="ChEBI" id="CHEBI:90726"/>
        <dbReference type="EC" id="1.1.1.35"/>
    </reaction>
</comment>
<dbReference type="Proteomes" id="UP000199012">
    <property type="component" value="Unassembled WGS sequence"/>
</dbReference>
<dbReference type="SUPFAM" id="SSF51735">
    <property type="entry name" value="NAD(P)-binding Rossmann-fold domains"/>
    <property type="match status" value="1"/>
</dbReference>
<accession>A0A1I0W364</accession>
<dbReference type="EC" id="4.2.1.17" evidence="6"/>
<comment type="similarity">
    <text evidence="3">In the central section; belongs to the 3-hydroxyacyl-CoA dehydrogenase family.</text>
</comment>
<dbReference type="GO" id="GO:0004300">
    <property type="term" value="F:enoyl-CoA hydratase activity"/>
    <property type="evidence" value="ECO:0007669"/>
    <property type="project" value="UniProtKB-EC"/>
</dbReference>
<comment type="similarity">
    <text evidence="4">In the N-terminal section; belongs to the enoyl-CoA hydratase/isomerase family.</text>
</comment>
<evidence type="ECO:0000256" key="2">
    <source>
        <dbReference type="ARBA" id="ARBA00005086"/>
    </source>
</evidence>
<evidence type="ECO:0000256" key="3">
    <source>
        <dbReference type="ARBA" id="ARBA00007005"/>
    </source>
</evidence>
<evidence type="ECO:0000256" key="4">
    <source>
        <dbReference type="ARBA" id="ARBA00008750"/>
    </source>
</evidence>
<dbReference type="EMBL" id="FOKA01000002">
    <property type="protein sequence ID" value="SFA83159.1"/>
    <property type="molecule type" value="Genomic_DNA"/>
</dbReference>
<name>A0A1I0W364_9CELL</name>
<evidence type="ECO:0000256" key="1">
    <source>
        <dbReference type="ARBA" id="ARBA00005005"/>
    </source>
</evidence>
<gene>
    <name evidence="18" type="ORF">SAMN05421867_102147</name>
</gene>
<dbReference type="PROSITE" id="PS00166">
    <property type="entry name" value="ENOYL_COA_HYDRATASE"/>
    <property type="match status" value="1"/>
</dbReference>
<dbReference type="SUPFAM" id="SSF48179">
    <property type="entry name" value="6-phosphogluconate dehydrogenase C-terminal domain-like"/>
    <property type="match status" value="2"/>
</dbReference>
<dbReference type="CDD" id="cd06558">
    <property type="entry name" value="crotonase-like"/>
    <property type="match status" value="1"/>
</dbReference>
<evidence type="ECO:0000256" key="13">
    <source>
        <dbReference type="ARBA" id="ARBA00023268"/>
    </source>
</evidence>
<feature type="domain" description="3-hydroxyacyl-CoA dehydrogenase C-terminal" evidence="16">
    <location>
        <begin position="510"/>
        <end position="587"/>
    </location>
</feature>
<evidence type="ECO:0000256" key="9">
    <source>
        <dbReference type="ARBA" id="ARBA00023002"/>
    </source>
</evidence>
<dbReference type="GO" id="GO:0016509">
    <property type="term" value="F:long-chain (3S)-3-hydroxyacyl-CoA dehydrogenase (NAD+) activity"/>
    <property type="evidence" value="ECO:0007669"/>
    <property type="project" value="TreeGrafter"/>
</dbReference>
<evidence type="ECO:0000256" key="15">
    <source>
        <dbReference type="RuleBase" id="RU003707"/>
    </source>
</evidence>
<comment type="pathway">
    <text evidence="1">Lipid metabolism; fatty acid beta-oxidation.</text>
</comment>
<comment type="similarity">
    <text evidence="15">Belongs to the enoyl-CoA hydratase/isomerase family.</text>
</comment>
<evidence type="ECO:0000256" key="6">
    <source>
        <dbReference type="ARBA" id="ARBA00012076"/>
    </source>
</evidence>
<dbReference type="RefSeq" id="WP_090030790.1">
    <property type="nucleotide sequence ID" value="NZ_BONM01000024.1"/>
</dbReference>
<dbReference type="InterPro" id="IPR029045">
    <property type="entry name" value="ClpP/crotonase-like_dom_sf"/>
</dbReference>
<keyword evidence="7" id="KW-0276">Fatty acid metabolism</keyword>
<dbReference type="Pfam" id="PF00378">
    <property type="entry name" value="ECH_1"/>
    <property type="match status" value="1"/>
</dbReference>
<evidence type="ECO:0000313" key="18">
    <source>
        <dbReference type="EMBL" id="SFA83159.1"/>
    </source>
</evidence>
<dbReference type="Gene3D" id="3.90.226.10">
    <property type="entry name" value="2-enoyl-CoA Hydratase, Chain A, domain 1"/>
    <property type="match status" value="1"/>
</dbReference>
<evidence type="ECO:0000259" key="16">
    <source>
        <dbReference type="Pfam" id="PF00725"/>
    </source>
</evidence>
<feature type="domain" description="3-hydroxyacyl-CoA dehydrogenase NAD binding" evidence="17">
    <location>
        <begin position="329"/>
        <end position="507"/>
    </location>
</feature>
<evidence type="ECO:0000256" key="5">
    <source>
        <dbReference type="ARBA" id="ARBA00009463"/>
    </source>
</evidence>
<dbReference type="InterPro" id="IPR008927">
    <property type="entry name" value="6-PGluconate_DH-like_C_sf"/>
</dbReference>
<evidence type="ECO:0000313" key="19">
    <source>
        <dbReference type="Proteomes" id="UP000199012"/>
    </source>
</evidence>
<proteinExistence type="inferred from homology"/>
<dbReference type="FunFam" id="3.40.50.720:FF:000009">
    <property type="entry name" value="Fatty oxidation complex, alpha subunit"/>
    <property type="match status" value="1"/>
</dbReference>
<protein>
    <recommendedName>
        <fullName evidence="6">enoyl-CoA hydratase</fullName>
        <ecNumber evidence="6">4.2.1.17</ecNumber>
    </recommendedName>
</protein>
<dbReference type="Pfam" id="PF02737">
    <property type="entry name" value="3HCDH_N"/>
    <property type="match status" value="1"/>
</dbReference>
<keyword evidence="8" id="KW-0442">Lipid degradation</keyword>
<evidence type="ECO:0000256" key="10">
    <source>
        <dbReference type="ARBA" id="ARBA00023027"/>
    </source>
</evidence>
<dbReference type="InterPro" id="IPR006108">
    <property type="entry name" value="3HC_DH_C"/>
</dbReference>
<keyword evidence="12" id="KW-0456">Lyase</keyword>
<dbReference type="InterPro" id="IPR036291">
    <property type="entry name" value="NAD(P)-bd_dom_sf"/>
</dbReference>
<organism evidence="18 19">
    <name type="scientific">Cellulomonas marina</name>
    <dbReference type="NCBI Taxonomy" id="988821"/>
    <lineage>
        <taxon>Bacteria</taxon>
        <taxon>Bacillati</taxon>
        <taxon>Actinomycetota</taxon>
        <taxon>Actinomycetes</taxon>
        <taxon>Micrococcales</taxon>
        <taxon>Cellulomonadaceae</taxon>
        <taxon>Cellulomonas</taxon>
    </lineage>
</organism>
<dbReference type="Gene3D" id="3.40.50.720">
    <property type="entry name" value="NAD(P)-binding Rossmann-like Domain"/>
    <property type="match status" value="1"/>
</dbReference>
<dbReference type="STRING" id="988821.SAMN05421867_102147"/>
<evidence type="ECO:0000256" key="14">
    <source>
        <dbReference type="ARBA" id="ARBA00049556"/>
    </source>
</evidence>
<dbReference type="Gene3D" id="1.10.1040.50">
    <property type="match status" value="1"/>
</dbReference>
<dbReference type="InterPro" id="IPR050136">
    <property type="entry name" value="FA_oxidation_alpha_subunit"/>
</dbReference>
<keyword evidence="10" id="KW-0520">NAD</keyword>
<evidence type="ECO:0000256" key="12">
    <source>
        <dbReference type="ARBA" id="ARBA00023239"/>
    </source>
</evidence>
<comment type="pathway">
    <text evidence="2">Lipid metabolism; butanoate metabolism.</text>
</comment>
<dbReference type="InterPro" id="IPR006176">
    <property type="entry name" value="3-OHacyl-CoA_DH_NAD-bd"/>
</dbReference>
<dbReference type="AlphaFoldDB" id="A0A1I0W364"/>
<dbReference type="Pfam" id="PF00725">
    <property type="entry name" value="3HCDH"/>
    <property type="match status" value="1"/>
</dbReference>
<sequence length="708" mass="71843">MSTERATTVRTQRIALPYGGTALLLTLVPWADPSGGGPERPATLGLQGLAALQEAVEAAAAAVARGGVDAVAVTGSGRTFLAGADLSQVTTVRDRADALALARAGHAAYDALAALPVPTVALVNGAALGGGLELALACDARVVSSGAGALGLPETALGLVPGWGGAYRLPRLVGIAGALDVVLDRPAANRVLRADEALALGLVDAVLPAEGFPDEALAWVGRLVRGEVQVERRALDDAEIWDAAVAAARERLDATVHGSRPAPGRALELLAAARTATPAEAWAAEDEALADLVMTDEMRASVYATALVRGARRTAGAPDPALARPVTRVGLVGAGLMAAQIAALLATRLGVPVVLRDLDDERVAAGLAAVRATLDRAVRGGRLRPADAATVAQRVTGTTDVGDLAGCDLVVEAVTEVLDLKRRVLAELEPVVGPDCVLATNTSALSVTAMAADLAHPERVVGLHFFNPVAAMPLVEVVRGGATSPAALATAVAVATGAGKSAVLVGDRPGFVVNRLLILLLGVVLDAVERGTPVEVANTALDPLGLPMRPFALLDLVGPAVGLHVLTSLRADLGDAFPRSPGLEAVVAGGVRLVGRPPAPGWPAPLSPDVQATFDAARDGSVPLAPLDAAGVRAAVGRALAREVGRLLDEGVVADPTQVDVAMLLGAGWPVHLGGITPWLDRAGWSTEMLGRRLQPPGRADVPRPAPA</sequence>
<dbReference type="OrthoDB" id="9771883at2"/>
<dbReference type="GO" id="GO:0070403">
    <property type="term" value="F:NAD+ binding"/>
    <property type="evidence" value="ECO:0007669"/>
    <property type="project" value="InterPro"/>
</dbReference>
<dbReference type="InterPro" id="IPR001753">
    <property type="entry name" value="Enoyl-CoA_hydra/iso"/>
</dbReference>
<keyword evidence="13" id="KW-0511">Multifunctional enzyme</keyword>
<evidence type="ECO:0000256" key="7">
    <source>
        <dbReference type="ARBA" id="ARBA00022832"/>
    </source>
</evidence>
<evidence type="ECO:0000256" key="8">
    <source>
        <dbReference type="ARBA" id="ARBA00022963"/>
    </source>
</evidence>
<dbReference type="SUPFAM" id="SSF52096">
    <property type="entry name" value="ClpP/crotonase"/>
    <property type="match status" value="1"/>
</dbReference>
<dbReference type="UniPathway" id="UPA00659"/>
<comment type="similarity">
    <text evidence="5">Belongs to the 3-hydroxyacyl-CoA dehydrogenase family.</text>
</comment>
<keyword evidence="19" id="KW-1185">Reference proteome</keyword>